<feature type="compositionally biased region" description="Basic residues" evidence="1">
    <location>
        <begin position="539"/>
        <end position="550"/>
    </location>
</feature>
<protein>
    <recommendedName>
        <fullName evidence="4">C2H2-type domain-containing protein</fullName>
    </recommendedName>
</protein>
<sequence length="613" mass="68449">MYPHYHDSLTSECHGCSESQEGYTYGYEAHEPYSESNTHLSCIDPELRPLQGHHMYTSYQHHCSIEPPHHYTAYDRVAHGFGHPSFQPQNVESMPYPNALTHPWVNDFDQARYMRYLSPTAPAGFALSSNESSTSDYAISPDVGGSLHDLSGYHMNDDFDASPYAFSSPGGQGWSPGPSQTFVPPLPSTPVPLHQGALSMRDLQVTPDPQGEDEAMDERDILPSRISLPEELDLSEEVASQADSGLGQSIDDEIKEEGEGEDCGALDDDHDFDFVPTTRPRRHCVSAMRQSLQSSQYPAARGVADKQPRVHKQPTSRTATHAVKSRSKFKRPPPSHGVSLFKSFVCTFHHYGCHAVFASKNEWKRHVASQHLQLGYYRCDLGICSPEVAGEHHRGYNDFNRKDLFTQHCRRMHAPWVVAGKGDDSVSKKERDNFEKELEVIRTRCWVDRRKPPKESSCGFCGEEFVDSDGGKAWEERMEHVGRHLEKNGSGVEEEEVDDGLRRWALAEGVIRAGKRKGGFLLVALERAGAAPSRAMSTGRRRSGRLVGRRHITEEDEDEDEDENDVDVDEDDKKQSLSTEPPAEEDGDVAMKGAGETSGEEDASDSDAECEEE</sequence>
<gene>
    <name evidence="2" type="ORF">A1O1_05349</name>
</gene>
<accession>W9Z1N7</accession>
<dbReference type="RefSeq" id="XP_007724425.1">
    <property type="nucleotide sequence ID" value="XM_007726235.1"/>
</dbReference>
<dbReference type="AlphaFoldDB" id="W9Z1N7"/>
<evidence type="ECO:0008006" key="4">
    <source>
        <dbReference type="Google" id="ProtNLM"/>
    </source>
</evidence>
<feature type="region of interest" description="Disordered" evidence="1">
    <location>
        <begin position="164"/>
        <end position="194"/>
    </location>
</feature>
<dbReference type="eggNOG" id="ENOG502S60G">
    <property type="taxonomic scope" value="Eukaryota"/>
</dbReference>
<dbReference type="HOGENOM" id="CLU_449040_0_0_1"/>
<dbReference type="PANTHER" id="PTHR23225:SF2">
    <property type="entry name" value="AT09679P-RELATED"/>
    <property type="match status" value="1"/>
</dbReference>
<feature type="compositionally biased region" description="Acidic residues" evidence="1">
    <location>
        <begin position="598"/>
        <end position="613"/>
    </location>
</feature>
<dbReference type="GeneID" id="19160224"/>
<reference evidence="2 3" key="1">
    <citation type="submission" date="2013-03" db="EMBL/GenBank/DDBJ databases">
        <title>The Genome Sequence of Capronia coronata CBS 617.96.</title>
        <authorList>
            <consortium name="The Broad Institute Genomics Platform"/>
            <person name="Cuomo C."/>
            <person name="de Hoog S."/>
            <person name="Gorbushina A."/>
            <person name="Walker B."/>
            <person name="Young S.K."/>
            <person name="Zeng Q."/>
            <person name="Gargeya S."/>
            <person name="Fitzgerald M."/>
            <person name="Haas B."/>
            <person name="Abouelleil A."/>
            <person name="Allen A.W."/>
            <person name="Alvarado L."/>
            <person name="Arachchi H.M."/>
            <person name="Berlin A.M."/>
            <person name="Chapman S.B."/>
            <person name="Gainer-Dewar J."/>
            <person name="Goldberg J."/>
            <person name="Griggs A."/>
            <person name="Gujja S."/>
            <person name="Hansen M."/>
            <person name="Howarth C."/>
            <person name="Imamovic A."/>
            <person name="Ireland A."/>
            <person name="Larimer J."/>
            <person name="McCowan C."/>
            <person name="Murphy C."/>
            <person name="Pearson M."/>
            <person name="Poon T.W."/>
            <person name="Priest M."/>
            <person name="Roberts A."/>
            <person name="Saif S."/>
            <person name="Shea T."/>
            <person name="Sisk P."/>
            <person name="Sykes S."/>
            <person name="Wortman J."/>
            <person name="Nusbaum C."/>
            <person name="Birren B."/>
        </authorList>
    </citation>
    <scope>NUCLEOTIDE SEQUENCE [LARGE SCALE GENOMIC DNA]</scope>
    <source>
        <strain evidence="2 3">CBS 617.96</strain>
    </source>
</reference>
<dbReference type="Proteomes" id="UP000019484">
    <property type="component" value="Unassembled WGS sequence"/>
</dbReference>
<dbReference type="InterPro" id="IPR039970">
    <property type="entry name" value="TF_Grauzone"/>
</dbReference>
<name>W9Z1N7_9EURO</name>
<evidence type="ECO:0000313" key="2">
    <source>
        <dbReference type="EMBL" id="EXJ88419.1"/>
    </source>
</evidence>
<dbReference type="PANTHER" id="PTHR23225">
    <property type="entry name" value="ZINC FINGER PROTEIN"/>
    <property type="match status" value="1"/>
</dbReference>
<dbReference type="OrthoDB" id="5388486at2759"/>
<feature type="region of interest" description="Disordered" evidence="1">
    <location>
        <begin position="295"/>
        <end position="334"/>
    </location>
</feature>
<organism evidence="2 3">
    <name type="scientific">Capronia coronata CBS 617.96</name>
    <dbReference type="NCBI Taxonomy" id="1182541"/>
    <lineage>
        <taxon>Eukaryota</taxon>
        <taxon>Fungi</taxon>
        <taxon>Dikarya</taxon>
        <taxon>Ascomycota</taxon>
        <taxon>Pezizomycotina</taxon>
        <taxon>Eurotiomycetes</taxon>
        <taxon>Chaetothyriomycetidae</taxon>
        <taxon>Chaetothyriales</taxon>
        <taxon>Herpotrichiellaceae</taxon>
        <taxon>Capronia</taxon>
    </lineage>
</organism>
<evidence type="ECO:0000313" key="3">
    <source>
        <dbReference type="Proteomes" id="UP000019484"/>
    </source>
</evidence>
<proteinExistence type="predicted"/>
<evidence type="ECO:0000256" key="1">
    <source>
        <dbReference type="SAM" id="MobiDB-lite"/>
    </source>
</evidence>
<keyword evidence="3" id="KW-1185">Reference proteome</keyword>
<feature type="compositionally biased region" description="Basic residues" evidence="1">
    <location>
        <begin position="323"/>
        <end position="333"/>
    </location>
</feature>
<comment type="caution">
    <text evidence="2">The sequence shown here is derived from an EMBL/GenBank/DDBJ whole genome shotgun (WGS) entry which is preliminary data.</text>
</comment>
<dbReference type="GO" id="GO:0003700">
    <property type="term" value="F:DNA-binding transcription factor activity"/>
    <property type="evidence" value="ECO:0007669"/>
    <property type="project" value="InterPro"/>
</dbReference>
<feature type="region of interest" description="Disordered" evidence="1">
    <location>
        <begin position="529"/>
        <end position="613"/>
    </location>
</feature>
<feature type="compositionally biased region" description="Acidic residues" evidence="1">
    <location>
        <begin position="554"/>
        <end position="570"/>
    </location>
</feature>
<dbReference type="EMBL" id="AMWN01000004">
    <property type="protein sequence ID" value="EXJ88419.1"/>
    <property type="molecule type" value="Genomic_DNA"/>
</dbReference>